<dbReference type="CDD" id="cd12107">
    <property type="entry name" value="Hemerythrin"/>
    <property type="match status" value="1"/>
</dbReference>
<accession>A0A178M3V4</accession>
<evidence type="ECO:0000259" key="5">
    <source>
        <dbReference type="Pfam" id="PF01814"/>
    </source>
</evidence>
<dbReference type="InterPro" id="IPR012827">
    <property type="entry name" value="Hemerythrin_metal-bd"/>
</dbReference>
<sequence>MKPEKLQWEFWSEDLAVGHAAVDDDHKRILQFIARLQEAFQRGEDRQVVAEGIAVISDYSNGHFRREERMLEAAGYAHLPQHKARHESFRTYVAHATDPEHPIDQGDLLSYLVDWWVGHIAAEDKMYRASLVGKDALIRAAFADT</sequence>
<dbReference type="EMBL" id="LWQT01000131">
    <property type="protein sequence ID" value="OAN42939.1"/>
    <property type="molecule type" value="Genomic_DNA"/>
</dbReference>
<name>A0A178M3V4_9PROT</name>
<dbReference type="PROSITE" id="PS00550">
    <property type="entry name" value="HEMERYTHRINS"/>
    <property type="match status" value="1"/>
</dbReference>
<dbReference type="InterPro" id="IPR012312">
    <property type="entry name" value="Hemerythrin-like"/>
</dbReference>
<dbReference type="NCBIfam" id="NF033749">
    <property type="entry name" value="bact_hemeryth"/>
    <property type="match status" value="1"/>
</dbReference>
<dbReference type="GO" id="GO:0005344">
    <property type="term" value="F:oxygen carrier activity"/>
    <property type="evidence" value="ECO:0007669"/>
    <property type="project" value="UniProtKB-KW"/>
</dbReference>
<dbReference type="AlphaFoldDB" id="A0A178M3V4"/>
<protein>
    <recommendedName>
        <fullName evidence="5">Hemerythrin-like domain-containing protein</fullName>
    </recommendedName>
</protein>
<organism evidence="6 7">
    <name type="scientific">Paramagnetospirillum marisnigri</name>
    <dbReference type="NCBI Taxonomy" id="1285242"/>
    <lineage>
        <taxon>Bacteria</taxon>
        <taxon>Pseudomonadati</taxon>
        <taxon>Pseudomonadota</taxon>
        <taxon>Alphaproteobacteria</taxon>
        <taxon>Rhodospirillales</taxon>
        <taxon>Magnetospirillaceae</taxon>
        <taxon>Paramagnetospirillum</taxon>
    </lineage>
</organism>
<dbReference type="Pfam" id="PF01814">
    <property type="entry name" value="Hemerythrin"/>
    <property type="match status" value="1"/>
</dbReference>
<comment type="caution">
    <text evidence="6">The sequence shown here is derived from an EMBL/GenBank/DDBJ whole genome shotgun (WGS) entry which is preliminary data.</text>
</comment>
<evidence type="ECO:0000256" key="3">
    <source>
        <dbReference type="ARBA" id="ARBA00022723"/>
    </source>
</evidence>
<proteinExistence type="inferred from homology"/>
<gene>
    <name evidence="6" type="ORF">A6A04_09535</name>
</gene>
<dbReference type="PANTHER" id="PTHR37164">
    <property type="entry name" value="BACTERIOHEMERYTHRIN"/>
    <property type="match status" value="1"/>
</dbReference>
<dbReference type="Gene3D" id="1.20.120.50">
    <property type="entry name" value="Hemerythrin-like"/>
    <property type="match status" value="1"/>
</dbReference>
<evidence type="ECO:0000256" key="4">
    <source>
        <dbReference type="ARBA" id="ARBA00023004"/>
    </source>
</evidence>
<evidence type="ECO:0000256" key="2">
    <source>
        <dbReference type="ARBA" id="ARBA00022621"/>
    </source>
</evidence>
<dbReference type="STRING" id="1285242.A6A04_09535"/>
<keyword evidence="2" id="KW-0561">Oxygen transport</keyword>
<keyword evidence="3" id="KW-0479">Metal-binding</keyword>
<reference evidence="6 7" key="1">
    <citation type="submission" date="2016-04" db="EMBL/GenBank/DDBJ databases">
        <title>Draft genome sequence of freshwater magnetotactic bacteria Magnetospirillum marisnigri SP-1 and Magnetospirillum moscoviense BB-1.</title>
        <authorList>
            <person name="Koziaeva V."/>
            <person name="Dziuba M.V."/>
            <person name="Ivanov T.M."/>
            <person name="Kuznetsov B."/>
            <person name="Grouzdev D.S."/>
        </authorList>
    </citation>
    <scope>NUCLEOTIDE SEQUENCE [LARGE SCALE GENOMIC DNA]</scope>
    <source>
        <strain evidence="6 7">SP-1</strain>
    </source>
</reference>
<evidence type="ECO:0000256" key="1">
    <source>
        <dbReference type="ARBA" id="ARBA00010587"/>
    </source>
</evidence>
<keyword evidence="7" id="KW-1185">Reference proteome</keyword>
<feature type="domain" description="Hemerythrin-like" evidence="5">
    <location>
        <begin position="20"/>
        <end position="127"/>
    </location>
</feature>
<dbReference type="SUPFAM" id="SSF47188">
    <property type="entry name" value="Hemerythrin-like"/>
    <property type="match status" value="1"/>
</dbReference>
<evidence type="ECO:0000313" key="7">
    <source>
        <dbReference type="Proteomes" id="UP000078428"/>
    </source>
</evidence>
<keyword evidence="2" id="KW-0813">Transport</keyword>
<keyword evidence="4" id="KW-0408">Iron</keyword>
<dbReference type="GO" id="GO:0046872">
    <property type="term" value="F:metal ion binding"/>
    <property type="evidence" value="ECO:0007669"/>
    <property type="project" value="UniProtKB-KW"/>
</dbReference>
<dbReference type="PANTHER" id="PTHR37164:SF1">
    <property type="entry name" value="BACTERIOHEMERYTHRIN"/>
    <property type="match status" value="1"/>
</dbReference>
<dbReference type="Proteomes" id="UP000078428">
    <property type="component" value="Unassembled WGS sequence"/>
</dbReference>
<dbReference type="InterPro" id="IPR035938">
    <property type="entry name" value="Hemerythrin-like_sf"/>
</dbReference>
<comment type="similarity">
    <text evidence="1">Belongs to the hemerythrin family.</text>
</comment>
<evidence type="ECO:0000313" key="6">
    <source>
        <dbReference type="EMBL" id="OAN42939.1"/>
    </source>
</evidence>
<dbReference type="InterPro" id="IPR016131">
    <property type="entry name" value="Haemerythrin_Fe_BS"/>
</dbReference>
<dbReference type="RefSeq" id="WP_068495932.1">
    <property type="nucleotide sequence ID" value="NZ_LWQT01000131.1"/>
</dbReference>
<dbReference type="InterPro" id="IPR050669">
    <property type="entry name" value="Hemerythrin"/>
</dbReference>
<dbReference type="NCBIfam" id="TIGR02481">
    <property type="entry name" value="hemeryth_dom"/>
    <property type="match status" value="1"/>
</dbReference>